<sequence>MTDLPLSRNEDSLRGVAFALSAYLLWGFMPLYMKALAHVPPWEVVAHRVVWSVPVALAVLVALGRTQELRAALRSPRLLLMASITAALISVNWGIYVWAIGAGQALDTALGYYINPLFSVFLGALLLGERMNRMQLAAIALAAAAVVVLTVEAGRLPIVALGLTLSWGGYAYLKKSLPLGANQGFLLEVLILLLPALLVLGVIEARGEGHFLHGSLSDQALLLGTGLITAVPLMLYANGAKLLRLSTIGFLQYLAPTMIFLTAVFLFKEPFGRAEAIAFPMIWVALAIYSVALIRAARR</sequence>
<evidence type="ECO:0000256" key="1">
    <source>
        <dbReference type="ARBA" id="ARBA00004651"/>
    </source>
</evidence>
<keyword evidence="4" id="KW-1003">Cell membrane</keyword>
<feature type="transmembrane region" description="Helical" evidence="8">
    <location>
        <begin position="157"/>
        <end position="173"/>
    </location>
</feature>
<feature type="transmembrane region" description="Helical" evidence="8">
    <location>
        <begin position="45"/>
        <end position="66"/>
    </location>
</feature>
<dbReference type="RefSeq" id="WP_097030189.1">
    <property type="nucleotide sequence ID" value="NZ_OAOQ01000005.1"/>
</dbReference>
<feature type="transmembrane region" description="Helical" evidence="8">
    <location>
        <begin position="250"/>
        <end position="267"/>
    </location>
</feature>
<feature type="transmembrane region" description="Helical" evidence="8">
    <location>
        <begin position="134"/>
        <end position="151"/>
    </location>
</feature>
<evidence type="ECO:0000256" key="6">
    <source>
        <dbReference type="ARBA" id="ARBA00022989"/>
    </source>
</evidence>
<dbReference type="PANTHER" id="PTHR22911:SF137">
    <property type="entry name" value="SOLUTE CARRIER FAMILY 35 MEMBER G2-RELATED"/>
    <property type="match status" value="1"/>
</dbReference>
<keyword evidence="7 8" id="KW-0472">Membrane</keyword>
<keyword evidence="5 8" id="KW-0812">Transmembrane</keyword>
<keyword evidence="6 8" id="KW-1133">Transmembrane helix</keyword>
<dbReference type="NCBIfam" id="TIGR00688">
    <property type="entry name" value="rarD"/>
    <property type="match status" value="1"/>
</dbReference>
<feature type="transmembrane region" description="Helical" evidence="8">
    <location>
        <begin position="219"/>
        <end position="238"/>
    </location>
</feature>
<keyword evidence="3" id="KW-0813">Transport</keyword>
<feature type="transmembrane region" description="Helical" evidence="8">
    <location>
        <begin position="12"/>
        <end position="33"/>
    </location>
</feature>
<evidence type="ECO:0000313" key="10">
    <source>
        <dbReference type="EMBL" id="SNX70196.1"/>
    </source>
</evidence>
<evidence type="ECO:0000256" key="3">
    <source>
        <dbReference type="ARBA" id="ARBA00022448"/>
    </source>
</evidence>
<evidence type="ECO:0000256" key="8">
    <source>
        <dbReference type="SAM" id="Phobius"/>
    </source>
</evidence>
<feature type="transmembrane region" description="Helical" evidence="8">
    <location>
        <begin position="78"/>
        <end position="98"/>
    </location>
</feature>
<organism evidence="10 11">
    <name type="scientific">Cereibacter ovatus</name>
    <dbReference type="NCBI Taxonomy" id="439529"/>
    <lineage>
        <taxon>Bacteria</taxon>
        <taxon>Pseudomonadati</taxon>
        <taxon>Pseudomonadota</taxon>
        <taxon>Alphaproteobacteria</taxon>
        <taxon>Rhodobacterales</taxon>
        <taxon>Paracoccaceae</taxon>
        <taxon>Cereibacter</taxon>
    </lineage>
</organism>
<dbReference type="Proteomes" id="UP000219467">
    <property type="component" value="Unassembled WGS sequence"/>
</dbReference>
<feature type="transmembrane region" description="Helical" evidence="8">
    <location>
        <begin position="185"/>
        <end position="203"/>
    </location>
</feature>
<dbReference type="InterPro" id="IPR000620">
    <property type="entry name" value="EamA_dom"/>
</dbReference>
<keyword evidence="11" id="KW-1185">Reference proteome</keyword>
<name>A0A285CT15_9RHOB</name>
<evidence type="ECO:0000259" key="9">
    <source>
        <dbReference type="Pfam" id="PF00892"/>
    </source>
</evidence>
<dbReference type="InterPro" id="IPR037185">
    <property type="entry name" value="EmrE-like"/>
</dbReference>
<reference evidence="11" key="1">
    <citation type="submission" date="2017-08" db="EMBL/GenBank/DDBJ databases">
        <authorList>
            <person name="Varghese N."/>
            <person name="Submissions S."/>
        </authorList>
    </citation>
    <scope>NUCLEOTIDE SEQUENCE [LARGE SCALE GENOMIC DNA]</scope>
    <source>
        <strain evidence="11">JA234</strain>
    </source>
</reference>
<dbReference type="OrthoDB" id="369870at2"/>
<evidence type="ECO:0000256" key="4">
    <source>
        <dbReference type="ARBA" id="ARBA00022475"/>
    </source>
</evidence>
<accession>A0A285CT15</accession>
<proteinExistence type="inferred from homology"/>
<dbReference type="EMBL" id="OAOQ01000005">
    <property type="protein sequence ID" value="SNX70196.1"/>
    <property type="molecule type" value="Genomic_DNA"/>
</dbReference>
<evidence type="ECO:0000313" key="11">
    <source>
        <dbReference type="Proteomes" id="UP000219467"/>
    </source>
</evidence>
<dbReference type="GO" id="GO:0005886">
    <property type="term" value="C:plasma membrane"/>
    <property type="evidence" value="ECO:0007669"/>
    <property type="project" value="UniProtKB-SubCell"/>
</dbReference>
<feature type="transmembrane region" description="Helical" evidence="8">
    <location>
        <begin position="110"/>
        <end position="127"/>
    </location>
</feature>
<evidence type="ECO:0000256" key="5">
    <source>
        <dbReference type="ARBA" id="ARBA00022692"/>
    </source>
</evidence>
<dbReference type="PANTHER" id="PTHR22911">
    <property type="entry name" value="ACYL-MALONYL CONDENSING ENZYME-RELATED"/>
    <property type="match status" value="1"/>
</dbReference>
<dbReference type="Pfam" id="PF00892">
    <property type="entry name" value="EamA"/>
    <property type="match status" value="1"/>
</dbReference>
<feature type="domain" description="EamA" evidence="9">
    <location>
        <begin position="14"/>
        <end position="150"/>
    </location>
</feature>
<evidence type="ECO:0000256" key="7">
    <source>
        <dbReference type="ARBA" id="ARBA00023136"/>
    </source>
</evidence>
<feature type="transmembrane region" description="Helical" evidence="8">
    <location>
        <begin position="279"/>
        <end position="297"/>
    </location>
</feature>
<dbReference type="SUPFAM" id="SSF103481">
    <property type="entry name" value="Multidrug resistance efflux transporter EmrE"/>
    <property type="match status" value="2"/>
</dbReference>
<dbReference type="AlphaFoldDB" id="A0A285CT15"/>
<comment type="subcellular location">
    <subcellularLocation>
        <location evidence="1">Cell membrane</location>
        <topology evidence="1">Multi-pass membrane protein</topology>
    </subcellularLocation>
</comment>
<gene>
    <name evidence="10" type="ORF">SAMN05878503_105105</name>
</gene>
<evidence type="ECO:0000256" key="2">
    <source>
        <dbReference type="ARBA" id="ARBA00007362"/>
    </source>
</evidence>
<protein>
    <submittedName>
        <fullName evidence="10">Chloramphenicol-sensitive protein RarD</fullName>
    </submittedName>
</protein>
<comment type="similarity">
    <text evidence="2">Belongs to the EamA transporter family.</text>
</comment>
<dbReference type="InterPro" id="IPR004626">
    <property type="entry name" value="RarD"/>
</dbReference>